<accession>A0A0M4EM88</accession>
<evidence type="ECO:0000256" key="1">
    <source>
        <dbReference type="SAM" id="MobiDB-lite"/>
    </source>
</evidence>
<reference evidence="3 4" key="1">
    <citation type="submission" date="2015-08" db="EMBL/GenBank/DDBJ databases">
        <title>Ancestral chromatin configuration constrains chromatin evolution on differentiating sex chromosomes in Drosophila.</title>
        <authorList>
            <person name="Zhou Q."/>
            <person name="Bachtrog D."/>
        </authorList>
    </citation>
    <scope>NUCLEOTIDE SEQUENCE [LARGE SCALE GENOMIC DNA]</scope>
    <source>
        <tissue evidence="3">Whole larvae</tissue>
    </source>
</reference>
<dbReference type="Proteomes" id="UP000494163">
    <property type="component" value="Chromosome 3R"/>
</dbReference>
<dbReference type="AlphaFoldDB" id="A0A0M4EM88"/>
<feature type="chain" id="PRO_5005793369" evidence="2">
    <location>
        <begin position="24"/>
        <end position="126"/>
    </location>
</feature>
<evidence type="ECO:0000256" key="2">
    <source>
        <dbReference type="SAM" id="SignalP"/>
    </source>
</evidence>
<proteinExistence type="predicted"/>
<feature type="region of interest" description="Disordered" evidence="1">
    <location>
        <begin position="100"/>
        <end position="126"/>
    </location>
</feature>
<keyword evidence="4" id="KW-1185">Reference proteome</keyword>
<evidence type="ECO:0000313" key="4">
    <source>
        <dbReference type="Proteomes" id="UP000494163"/>
    </source>
</evidence>
<feature type="compositionally biased region" description="Polar residues" evidence="1">
    <location>
        <begin position="105"/>
        <end position="119"/>
    </location>
</feature>
<gene>
    <name evidence="3" type="ORF">Dbus_chr3Rg314</name>
</gene>
<feature type="signal peptide" evidence="2">
    <location>
        <begin position="1"/>
        <end position="23"/>
    </location>
</feature>
<dbReference type="EMBL" id="CP012526">
    <property type="protein sequence ID" value="ALC45564.1"/>
    <property type="molecule type" value="Genomic_DNA"/>
</dbReference>
<name>A0A0M4EM88_DROBS</name>
<organism evidence="3 4">
    <name type="scientific">Drosophila busckii</name>
    <name type="common">Fruit fly</name>
    <dbReference type="NCBI Taxonomy" id="30019"/>
    <lineage>
        <taxon>Eukaryota</taxon>
        <taxon>Metazoa</taxon>
        <taxon>Ecdysozoa</taxon>
        <taxon>Arthropoda</taxon>
        <taxon>Hexapoda</taxon>
        <taxon>Insecta</taxon>
        <taxon>Pterygota</taxon>
        <taxon>Neoptera</taxon>
        <taxon>Endopterygota</taxon>
        <taxon>Diptera</taxon>
        <taxon>Brachycera</taxon>
        <taxon>Muscomorpha</taxon>
        <taxon>Ephydroidea</taxon>
        <taxon>Drosophilidae</taxon>
        <taxon>Drosophila</taxon>
    </lineage>
</organism>
<evidence type="ECO:0000313" key="3">
    <source>
        <dbReference type="EMBL" id="ALC45564.1"/>
    </source>
</evidence>
<protein>
    <submittedName>
        <fullName evidence="3">Maker164</fullName>
    </submittedName>
</protein>
<keyword evidence="2" id="KW-0732">Signal</keyword>
<sequence length="126" mass="13750">MKLLICADFLLLLLLLLATGAAGMYFELPESNATEGSDDFMGDVVNELSEWLPVNQLERNLTAQDNSLALATDTLDALWQQFRQGLSSLIDSVSHHDYGEFDKPTATTSEQASNATTKKSAAMAKH</sequence>